<reference evidence="1 2" key="1">
    <citation type="submission" date="2021-06" db="EMBL/GenBank/DDBJ databases">
        <authorList>
            <person name="Sun Q."/>
            <person name="Li D."/>
        </authorList>
    </citation>
    <scope>NUCLEOTIDE SEQUENCE [LARGE SCALE GENOMIC DNA]</scope>
    <source>
        <strain evidence="1 2">MSJ-2</strain>
    </source>
</reference>
<dbReference type="RefSeq" id="WP_216632553.1">
    <property type="nucleotide sequence ID" value="NZ_JAHLQN010000001.1"/>
</dbReference>
<accession>A0ABS6FA42</accession>
<proteinExistence type="predicted"/>
<protein>
    <submittedName>
        <fullName evidence="1">DUF4364 family protein</fullName>
    </submittedName>
</protein>
<keyword evidence="2" id="KW-1185">Reference proteome</keyword>
<dbReference type="EMBL" id="JAHLQN010000001">
    <property type="protein sequence ID" value="MBU5627167.1"/>
    <property type="molecule type" value="Genomic_DNA"/>
</dbReference>
<evidence type="ECO:0000313" key="1">
    <source>
        <dbReference type="EMBL" id="MBU5627167.1"/>
    </source>
</evidence>
<comment type="caution">
    <text evidence="1">The sequence shown here is derived from an EMBL/GenBank/DDBJ whole genome shotgun (WGS) entry which is preliminary data.</text>
</comment>
<sequence>MAGFGFIRDKLEIKFLILYIADRVIEPIPFDTVLDLTLCDGGIDYFDFSDCLADLVRTGHLTLSKDGLYAITDKGRRNSEICASSLPYSVRIRTDKNVSICNQKLRRKSQVKASTTRRPNGTYTVTLSLSDDVGSVMELDLMVPKEEMAQEVENRFRTNPEGLYSALLGTLLGDGKKT</sequence>
<evidence type="ECO:0000313" key="2">
    <source>
        <dbReference type="Proteomes" id="UP000787672"/>
    </source>
</evidence>
<organism evidence="1 2">
    <name type="scientific">Dysosmobacter acutus</name>
    <dbReference type="NCBI Taxonomy" id="2841504"/>
    <lineage>
        <taxon>Bacteria</taxon>
        <taxon>Bacillati</taxon>
        <taxon>Bacillota</taxon>
        <taxon>Clostridia</taxon>
        <taxon>Eubacteriales</taxon>
        <taxon>Oscillospiraceae</taxon>
        <taxon>Dysosmobacter</taxon>
    </lineage>
</organism>
<name>A0ABS6FA42_9FIRM</name>
<dbReference type="InterPro" id="IPR025374">
    <property type="entry name" value="DUF4364"/>
</dbReference>
<dbReference type="Pfam" id="PF14277">
    <property type="entry name" value="DUF4364"/>
    <property type="match status" value="1"/>
</dbReference>
<gene>
    <name evidence="1" type="ORF">KQI82_09635</name>
</gene>
<dbReference type="Proteomes" id="UP000787672">
    <property type="component" value="Unassembled WGS sequence"/>
</dbReference>